<dbReference type="GO" id="GO:0016787">
    <property type="term" value="F:hydrolase activity"/>
    <property type="evidence" value="ECO:0007669"/>
    <property type="project" value="UniProtKB-KW"/>
</dbReference>
<dbReference type="PANTHER" id="PTHR11614">
    <property type="entry name" value="PHOSPHOLIPASE-RELATED"/>
    <property type="match status" value="1"/>
</dbReference>
<dbReference type="Proteomes" id="UP001227317">
    <property type="component" value="Unassembled WGS sequence"/>
</dbReference>
<proteinExistence type="predicted"/>
<accession>A0ABU0WKD4</accession>
<evidence type="ECO:0000313" key="2">
    <source>
        <dbReference type="EMBL" id="MDQ2103404.1"/>
    </source>
</evidence>
<organism evidence="2 3">
    <name type="scientific">Azospirillum isscasi</name>
    <dbReference type="NCBI Taxonomy" id="3053926"/>
    <lineage>
        <taxon>Bacteria</taxon>
        <taxon>Pseudomonadati</taxon>
        <taxon>Pseudomonadota</taxon>
        <taxon>Alphaproteobacteria</taxon>
        <taxon>Rhodospirillales</taxon>
        <taxon>Azospirillaceae</taxon>
        <taxon>Azospirillum</taxon>
    </lineage>
</organism>
<comment type="caution">
    <text evidence="2">The sequence shown here is derived from an EMBL/GenBank/DDBJ whole genome shotgun (WGS) entry which is preliminary data.</text>
</comment>
<keyword evidence="3" id="KW-1185">Reference proteome</keyword>
<gene>
    <name evidence="2" type="ORF">QSG27_11960</name>
</gene>
<evidence type="ECO:0000259" key="1">
    <source>
        <dbReference type="Pfam" id="PF12146"/>
    </source>
</evidence>
<dbReference type="InterPro" id="IPR051044">
    <property type="entry name" value="MAG_DAG_Lipase"/>
</dbReference>
<name>A0ABU0WKD4_9PROT</name>
<reference evidence="2 3" key="1">
    <citation type="submission" date="2023-06" db="EMBL/GenBank/DDBJ databases">
        <title>Azospirillum isscasensis sp.nov, a bacterium isolated from rhizosphere soil of rice.</title>
        <authorList>
            <person name="Wang H."/>
        </authorList>
    </citation>
    <scope>NUCLEOTIDE SEQUENCE [LARGE SCALE GENOMIC DNA]</scope>
    <source>
        <strain evidence="2 3">C340-1</strain>
    </source>
</reference>
<dbReference type="Gene3D" id="3.40.50.1820">
    <property type="entry name" value="alpha/beta hydrolase"/>
    <property type="match status" value="1"/>
</dbReference>
<feature type="domain" description="Serine aminopeptidase S33" evidence="1">
    <location>
        <begin position="44"/>
        <end position="302"/>
    </location>
</feature>
<evidence type="ECO:0000313" key="3">
    <source>
        <dbReference type="Proteomes" id="UP001227317"/>
    </source>
</evidence>
<dbReference type="InterPro" id="IPR029058">
    <property type="entry name" value="AB_hydrolase_fold"/>
</dbReference>
<dbReference type="RefSeq" id="WP_306706352.1">
    <property type="nucleotide sequence ID" value="NZ_JAUJFI010000047.1"/>
</dbReference>
<dbReference type="SUPFAM" id="SSF53474">
    <property type="entry name" value="alpha/beta-Hydrolases"/>
    <property type="match status" value="1"/>
</dbReference>
<dbReference type="Pfam" id="PF12146">
    <property type="entry name" value="Hydrolase_4"/>
    <property type="match status" value="1"/>
</dbReference>
<dbReference type="InterPro" id="IPR022742">
    <property type="entry name" value="Hydrolase_4"/>
</dbReference>
<dbReference type="EMBL" id="JAUJFI010000047">
    <property type="protein sequence ID" value="MDQ2103404.1"/>
    <property type="molecule type" value="Genomic_DNA"/>
</dbReference>
<sequence>MAVTVADLGPDPGPDLGVEPRFGWLTMEDGARLRTAHWPAATTPPRGTALLLTGRAEFIEKYTETAGELLARGFQVFGFDWRNQGLSDRPLPNRQIHHLDSFDTLAGDLEAVVERMVRPRQAGPLLVLAHSMGGLAALLALLRNPALCDAAVLTAPMFDIFTGPVPRRMAVWLAERLCARGRGAEYAFGQHDYDPVEGLFTPANPITSDPRRYAAFHDAFRNRPELRVGGVSFGWVRAALRASDHIRVTAPLERVTTPVLLLSAPADAVVRSDAHRLAAARLGNAVLKEHPEAKHELLMERDAIRDRVWADIDSFLASVHL</sequence>
<protein>
    <submittedName>
        <fullName evidence="2">Alpha/beta hydrolase</fullName>
    </submittedName>
</protein>
<keyword evidence="2" id="KW-0378">Hydrolase</keyword>